<dbReference type="PANTHER" id="PTHR43542:SF1">
    <property type="entry name" value="METHYLTRANSFERASE"/>
    <property type="match status" value="1"/>
</dbReference>
<organism evidence="3 4">
    <name type="scientific">Candidatus Protofrankia californiensis</name>
    <dbReference type="NCBI Taxonomy" id="1839754"/>
    <lineage>
        <taxon>Bacteria</taxon>
        <taxon>Bacillati</taxon>
        <taxon>Actinomycetota</taxon>
        <taxon>Actinomycetes</taxon>
        <taxon>Frankiales</taxon>
        <taxon>Frankiaceae</taxon>
        <taxon>Protofrankia</taxon>
    </lineage>
</organism>
<name>A0A1C3PD30_9ACTN</name>
<dbReference type="SUPFAM" id="SSF53335">
    <property type="entry name" value="S-adenosyl-L-methionine-dependent methyltransferases"/>
    <property type="match status" value="1"/>
</dbReference>
<evidence type="ECO:0000256" key="1">
    <source>
        <dbReference type="ARBA" id="ARBA00022603"/>
    </source>
</evidence>
<keyword evidence="2 3" id="KW-0808">Transferase</keyword>
<reference evidence="4" key="1">
    <citation type="submission" date="2016-02" db="EMBL/GenBank/DDBJ databases">
        <authorList>
            <person name="Wibberg D."/>
        </authorList>
    </citation>
    <scope>NUCLEOTIDE SEQUENCE [LARGE SCALE GENOMIC DNA]</scope>
</reference>
<accession>A0A1C3PD30</accession>
<evidence type="ECO:0000313" key="3">
    <source>
        <dbReference type="EMBL" id="SBW27717.1"/>
    </source>
</evidence>
<dbReference type="InterPro" id="IPR002052">
    <property type="entry name" value="DNA_methylase_N6_adenine_CS"/>
</dbReference>
<protein>
    <submittedName>
        <fullName evidence="3">Methyltransferase</fullName>
    </submittedName>
</protein>
<dbReference type="EMBL" id="FLUV01002254">
    <property type="protein sequence ID" value="SBW27717.1"/>
    <property type="molecule type" value="Genomic_DNA"/>
</dbReference>
<dbReference type="PIRSF" id="PIRSF004553">
    <property type="entry name" value="CHP00095"/>
    <property type="match status" value="1"/>
</dbReference>
<proteinExistence type="predicted"/>
<dbReference type="Proteomes" id="UP000199013">
    <property type="component" value="Unassembled WGS sequence"/>
</dbReference>
<dbReference type="GO" id="GO:0031167">
    <property type="term" value="P:rRNA methylation"/>
    <property type="evidence" value="ECO:0007669"/>
    <property type="project" value="InterPro"/>
</dbReference>
<dbReference type="InterPro" id="IPR004398">
    <property type="entry name" value="RNA_MeTrfase_RsmD"/>
</dbReference>
<evidence type="ECO:0000256" key="2">
    <source>
        <dbReference type="ARBA" id="ARBA00022679"/>
    </source>
</evidence>
<keyword evidence="1 3" id="KW-0489">Methyltransferase</keyword>
<dbReference type="PROSITE" id="PS00092">
    <property type="entry name" value="N6_MTASE"/>
    <property type="match status" value="1"/>
</dbReference>
<gene>
    <name evidence="3" type="ORF">FDG2_5412</name>
</gene>
<dbReference type="AlphaFoldDB" id="A0A1C3PD30"/>
<sequence>MTRIIGGVARGRPIRVPPGGGTRPTSDRAREGLFNTLASLVELRGARFADLYAGSGAVGFEALSRGASHVLFVDQSAAAVRTLHANATALGFAGVEILSRPVRRVVEITPECAFDAVFLDPPYALPDALLTEVLTGLVSGAWLEPDGVCVVERSRRSGPPVWPDGLITIRNRAYGEGVLWYGSGS</sequence>
<dbReference type="GO" id="GO:0008168">
    <property type="term" value="F:methyltransferase activity"/>
    <property type="evidence" value="ECO:0007669"/>
    <property type="project" value="UniProtKB-KW"/>
</dbReference>
<dbReference type="CDD" id="cd02440">
    <property type="entry name" value="AdoMet_MTases"/>
    <property type="match status" value="1"/>
</dbReference>
<dbReference type="Gene3D" id="3.40.50.150">
    <property type="entry name" value="Vaccinia Virus protein VP39"/>
    <property type="match status" value="1"/>
</dbReference>
<dbReference type="InterPro" id="IPR029063">
    <property type="entry name" value="SAM-dependent_MTases_sf"/>
</dbReference>
<dbReference type="Pfam" id="PF03602">
    <property type="entry name" value="Cons_hypoth95"/>
    <property type="match status" value="1"/>
</dbReference>
<keyword evidence="4" id="KW-1185">Reference proteome</keyword>
<dbReference type="NCBIfam" id="TIGR00095">
    <property type="entry name" value="16S rRNA (guanine(966)-N(2))-methyltransferase RsmD"/>
    <property type="match status" value="1"/>
</dbReference>
<dbReference type="GO" id="GO:0003676">
    <property type="term" value="F:nucleic acid binding"/>
    <property type="evidence" value="ECO:0007669"/>
    <property type="project" value="InterPro"/>
</dbReference>
<dbReference type="PANTHER" id="PTHR43542">
    <property type="entry name" value="METHYLTRANSFERASE"/>
    <property type="match status" value="1"/>
</dbReference>
<evidence type="ECO:0000313" key="4">
    <source>
        <dbReference type="Proteomes" id="UP000199013"/>
    </source>
</evidence>